<evidence type="ECO:0000259" key="4">
    <source>
        <dbReference type="Pfam" id="PF00135"/>
    </source>
</evidence>
<comment type="similarity">
    <text evidence="1 3">Belongs to the type-B carboxylesterase/lipase family.</text>
</comment>
<dbReference type="Proteomes" id="UP001228446">
    <property type="component" value="Unassembled WGS sequence"/>
</dbReference>
<reference evidence="5 6" key="1">
    <citation type="submission" date="2023-08" db="EMBL/GenBank/DDBJ databases">
        <title>Streptococcus ruminantium-associated sheep mastitis outbreak detected in Italy is distinct from bovine isolates.</title>
        <authorList>
            <person name="Rosa M.N."/>
            <person name="Vezina B."/>
            <person name="Tola S."/>
        </authorList>
    </citation>
    <scope>NUCLEOTIDE SEQUENCE [LARGE SCALE GENOMIC DNA]</scope>
    <source>
        <strain evidence="5 6">OM6730</strain>
    </source>
</reference>
<dbReference type="Gene3D" id="3.40.50.1820">
    <property type="entry name" value="alpha/beta hydrolase"/>
    <property type="match status" value="1"/>
</dbReference>
<evidence type="ECO:0000256" key="1">
    <source>
        <dbReference type="ARBA" id="ARBA00005964"/>
    </source>
</evidence>
<keyword evidence="3" id="KW-0732">Signal</keyword>
<name>A0ABU1B295_9STRE</name>
<dbReference type="PANTHER" id="PTHR11559">
    <property type="entry name" value="CARBOXYLESTERASE"/>
    <property type="match status" value="1"/>
</dbReference>
<feature type="signal peptide" evidence="3">
    <location>
        <begin position="1"/>
        <end position="21"/>
    </location>
</feature>
<dbReference type="InterPro" id="IPR050309">
    <property type="entry name" value="Type-B_Carboxylest/Lipase"/>
</dbReference>
<dbReference type="PROSITE" id="PS51257">
    <property type="entry name" value="PROKAR_LIPOPROTEIN"/>
    <property type="match status" value="1"/>
</dbReference>
<keyword evidence="6" id="KW-1185">Reference proteome</keyword>
<dbReference type="EMBL" id="JAVIBX010000004">
    <property type="protein sequence ID" value="MDQ8832556.1"/>
    <property type="molecule type" value="Genomic_DNA"/>
</dbReference>
<dbReference type="RefSeq" id="WP_308937639.1">
    <property type="nucleotide sequence ID" value="NZ_JAVIBP010000002.1"/>
</dbReference>
<sequence>MERKLLRWLSLCLLLFLVACDQTDKERVTRFTNDTTQTITSGKIKGNQDKENGVLEWLGLPYAAAPVGDLRWKEPQPVESWNGTFDATVAGEKFIQFSNGEVVGSETALNLDVVRPDSTAVNLPVVVFLHGGNNQTGHAQEIRGNTFVKDMNAIYVSVNYRLGALGFNPLVALKTGTDLENSGNYSLLDIAAALDWVQENIEVFGGDKNNVTLTGFSAGGRDVMATLISPLFKGKYHKAISYSGGMTLADEATSQEVFAKALAPLVVEDGKKADEVAAKDWLLSSDQEVQDYLYSLSAARLAPLMGNAGIRMSVFPHLFKDGTVIPKEGFETKTYNDVPLLLVTGTSEFSLFSAFDKRFSASFSDGSLFKDEEKRKEFTYTETYGSQLYRLSNTMESARVMKGRYRSPIYIGQISYGDNATITPTTAAFLGAFHGVFEPLLQKPSNYTRFIEKDFEAEGAQALSADFKTYLKFFVANGDPNGGNLEKWPAWTASGQEVLSMDADTKKAIIKPSSDKETAEDILKKMDADMILPNEVKDELNKTVLNGRWFSSVIDEKYKE</sequence>
<proteinExistence type="inferred from homology"/>
<evidence type="ECO:0000256" key="2">
    <source>
        <dbReference type="ARBA" id="ARBA00022801"/>
    </source>
</evidence>
<organism evidence="5 6">
    <name type="scientific">Streptococcus ruminantium</name>
    <dbReference type="NCBI Taxonomy" id="1917441"/>
    <lineage>
        <taxon>Bacteria</taxon>
        <taxon>Bacillati</taxon>
        <taxon>Bacillota</taxon>
        <taxon>Bacilli</taxon>
        <taxon>Lactobacillales</taxon>
        <taxon>Streptococcaceae</taxon>
        <taxon>Streptococcus</taxon>
    </lineage>
</organism>
<comment type="caution">
    <text evidence="5">The sequence shown here is derived from an EMBL/GenBank/DDBJ whole genome shotgun (WGS) entry which is preliminary data.</text>
</comment>
<keyword evidence="2 3" id="KW-0378">Hydrolase</keyword>
<dbReference type="SUPFAM" id="SSF53474">
    <property type="entry name" value="alpha/beta-Hydrolases"/>
    <property type="match status" value="1"/>
</dbReference>
<protein>
    <recommendedName>
        <fullName evidence="3">Carboxylic ester hydrolase</fullName>
        <ecNumber evidence="3">3.1.1.-</ecNumber>
    </recommendedName>
</protein>
<gene>
    <name evidence="5" type="ORF">RFF62_01860</name>
</gene>
<dbReference type="InterPro" id="IPR002018">
    <property type="entry name" value="CarbesteraseB"/>
</dbReference>
<accession>A0ABU1B295</accession>
<dbReference type="EC" id="3.1.1.-" evidence="3"/>
<evidence type="ECO:0000313" key="6">
    <source>
        <dbReference type="Proteomes" id="UP001228446"/>
    </source>
</evidence>
<dbReference type="PROSITE" id="PS00122">
    <property type="entry name" value="CARBOXYLESTERASE_B_1"/>
    <property type="match status" value="1"/>
</dbReference>
<feature type="domain" description="Carboxylesterase type B" evidence="4">
    <location>
        <begin position="37"/>
        <end position="364"/>
    </location>
</feature>
<evidence type="ECO:0000256" key="3">
    <source>
        <dbReference type="RuleBase" id="RU361235"/>
    </source>
</evidence>
<dbReference type="InterPro" id="IPR019826">
    <property type="entry name" value="Carboxylesterase_B_AS"/>
</dbReference>
<evidence type="ECO:0000313" key="5">
    <source>
        <dbReference type="EMBL" id="MDQ8832556.1"/>
    </source>
</evidence>
<feature type="chain" id="PRO_5044967047" description="Carboxylic ester hydrolase" evidence="3">
    <location>
        <begin position="22"/>
        <end position="560"/>
    </location>
</feature>
<dbReference type="InterPro" id="IPR029058">
    <property type="entry name" value="AB_hydrolase_fold"/>
</dbReference>
<dbReference type="Pfam" id="PF00135">
    <property type="entry name" value="COesterase"/>
    <property type="match status" value="1"/>
</dbReference>